<evidence type="ECO:0000313" key="6">
    <source>
        <dbReference type="EMBL" id="MTW20738.1"/>
    </source>
</evidence>
<proteinExistence type="inferred from homology"/>
<dbReference type="RefSeq" id="WP_155449325.1">
    <property type="nucleotide sequence ID" value="NZ_WNKT01000009.1"/>
</dbReference>
<dbReference type="GO" id="GO:0005980">
    <property type="term" value="P:glycogen catabolic process"/>
    <property type="evidence" value="ECO:0007669"/>
    <property type="project" value="InterPro"/>
</dbReference>
<dbReference type="Pfam" id="PF00128">
    <property type="entry name" value="Alpha-amylase"/>
    <property type="match status" value="1"/>
</dbReference>
<dbReference type="InterPro" id="IPR013783">
    <property type="entry name" value="Ig-like_fold"/>
</dbReference>
<evidence type="ECO:0000256" key="3">
    <source>
        <dbReference type="ARBA" id="ARBA00022946"/>
    </source>
</evidence>
<dbReference type="Proteomes" id="UP000434044">
    <property type="component" value="Unassembled WGS sequence"/>
</dbReference>
<dbReference type="NCBIfam" id="TIGR02100">
    <property type="entry name" value="glgX_debranch"/>
    <property type="match status" value="1"/>
</dbReference>
<comment type="caution">
    <text evidence="6">The sequence shown here is derived from an EMBL/GenBank/DDBJ whole genome shotgun (WGS) entry which is preliminary data.</text>
</comment>
<dbReference type="InterPro" id="IPR006047">
    <property type="entry name" value="GH13_cat_dom"/>
</dbReference>
<dbReference type="OrthoDB" id="3236218at2"/>
<dbReference type="SUPFAM" id="SSF81296">
    <property type="entry name" value="E set domains"/>
    <property type="match status" value="1"/>
</dbReference>
<feature type="domain" description="Glycosyl hydrolase family 13 catalytic" evidence="5">
    <location>
        <begin position="162"/>
        <end position="573"/>
    </location>
</feature>
<dbReference type="InterPro" id="IPR013780">
    <property type="entry name" value="Glyco_hydro_b"/>
</dbReference>
<organism evidence="6 7">
    <name type="scientific">Allochromatium palmeri</name>
    <dbReference type="NCBI Taxonomy" id="231048"/>
    <lineage>
        <taxon>Bacteria</taxon>
        <taxon>Pseudomonadati</taxon>
        <taxon>Pseudomonadota</taxon>
        <taxon>Gammaproteobacteria</taxon>
        <taxon>Chromatiales</taxon>
        <taxon>Chromatiaceae</taxon>
        <taxon>Allochromatium</taxon>
    </lineage>
</organism>
<dbReference type="InterPro" id="IPR017853">
    <property type="entry name" value="GH"/>
</dbReference>
<gene>
    <name evidence="6" type="primary">glgX</name>
    <name evidence="6" type="ORF">GJ668_06460</name>
</gene>
<keyword evidence="7" id="KW-1185">Reference proteome</keyword>
<name>A0A6N8EBL5_9GAMM</name>
<sequence length="712" mass="80025">MPASNAPYRVLPGRRYPPGATVEDAGVNFSVYGRHATGAELLLYTEATSPEPFQIIRLDPRTNHTFFSWHVMVEDLPPGTHYTWRLEGPNDPHGHGWRFDPNVELVDPWARAVNVAGWDRWRRLKAGVQPHDSPRAIVLAEEYDWEGDTPLWMSTEQVIIYELHVGGFTRHPSSGVRHPGTFLGLIEKIPYLKALGITHVELMPVMAFDEQDVPEGVWNADLHNFWGYSSFGFFSPHPGFCVTPEQGTHRREFRDMVKALHRAGIGVILDVVFNHTSEGGAAGPTLTFKGFGNETFYCLDMLDKGIYLDFTGCGNTVNANHPLVTNFIIEALEYWVREMHVDGFRFDLASAMARDGDGRPLANPPVLWGIELSDTLAATKIIAEAWDAAGLYQVGSFPGYRWMEWNGRYRDSIRRFVRGDRGLVPEIATRLSGSSDLYEANLRKPINSINFVTCHDGFTLWDLVSYNRKHNLANHEGNRDGTDDNLSWNGGTEGETPNVEVLTLRRRQAKNLLTLLFLSQGIPMLLAGDEVLRSQKGNNNAWCQDNDIGWFDWSLLERNAAMLRFVRGLIALRKRHPNLRHRHFLAGQPLPGGDIPDVVWHGLELNAPPWDDPESQILAFTLAPVCPDEALLHIMINMSDRARRFAHPEIAPARWYLALDTACASPSDVVAPEDQHPVDDERPLVRSRSILVLEGRLERSQSEPGPTAGKTG</sequence>
<dbReference type="SUPFAM" id="SSF51445">
    <property type="entry name" value="(Trans)glycosidases"/>
    <property type="match status" value="1"/>
</dbReference>
<evidence type="ECO:0000259" key="5">
    <source>
        <dbReference type="SMART" id="SM00642"/>
    </source>
</evidence>
<dbReference type="SUPFAM" id="SSF51011">
    <property type="entry name" value="Glycosyl hydrolase domain"/>
    <property type="match status" value="1"/>
</dbReference>
<dbReference type="Gene3D" id="3.20.20.80">
    <property type="entry name" value="Glycosidases"/>
    <property type="match status" value="1"/>
</dbReference>
<accession>A0A6N8EBL5</accession>
<dbReference type="AlphaFoldDB" id="A0A6N8EBL5"/>
<dbReference type="Gene3D" id="2.60.40.1180">
    <property type="entry name" value="Golgi alpha-mannosidase II"/>
    <property type="match status" value="1"/>
</dbReference>
<dbReference type="CDD" id="cd11326">
    <property type="entry name" value="AmyAc_Glg_debranch"/>
    <property type="match status" value="1"/>
</dbReference>
<evidence type="ECO:0000256" key="4">
    <source>
        <dbReference type="ARBA" id="ARBA00023295"/>
    </source>
</evidence>
<evidence type="ECO:0000256" key="2">
    <source>
        <dbReference type="ARBA" id="ARBA00022801"/>
    </source>
</evidence>
<reference evidence="6 7" key="1">
    <citation type="submission" date="2019-11" db="EMBL/GenBank/DDBJ databases">
        <title>Whole-genome sequence of the anaerobic purple sulfur bacterium Allochromatium palmeri DSM 15591.</title>
        <authorList>
            <person name="Kyndt J.A."/>
            <person name="Meyer T.E."/>
        </authorList>
    </citation>
    <scope>NUCLEOTIDE SEQUENCE [LARGE SCALE GENOMIC DNA]</scope>
    <source>
        <strain evidence="6 7">DSM 15591</strain>
    </source>
</reference>
<dbReference type="GO" id="GO:0004135">
    <property type="term" value="F:amylo-alpha-1,6-glucosidase activity"/>
    <property type="evidence" value="ECO:0007669"/>
    <property type="project" value="InterPro"/>
</dbReference>
<keyword evidence="4" id="KW-0326">Glycosidase</keyword>
<dbReference type="InterPro" id="IPR044505">
    <property type="entry name" value="GlgX_Isoamylase_N_E_set"/>
</dbReference>
<comment type="similarity">
    <text evidence="1">Belongs to the glycosyl hydrolase 13 family.</text>
</comment>
<dbReference type="CDD" id="cd02856">
    <property type="entry name" value="E_set_GDE_Isoamylase_N"/>
    <property type="match status" value="1"/>
</dbReference>
<protein>
    <submittedName>
        <fullName evidence="6">Glycogen debranching protein GlgX</fullName>
    </submittedName>
</protein>
<dbReference type="SMART" id="SM00642">
    <property type="entry name" value="Aamy"/>
    <property type="match status" value="1"/>
</dbReference>
<evidence type="ECO:0000313" key="7">
    <source>
        <dbReference type="Proteomes" id="UP000434044"/>
    </source>
</evidence>
<dbReference type="InterPro" id="IPR014756">
    <property type="entry name" value="Ig_E-set"/>
</dbReference>
<dbReference type="InterPro" id="IPR011837">
    <property type="entry name" value="Glycogen_debranch_GlgX"/>
</dbReference>
<dbReference type="InterPro" id="IPR004193">
    <property type="entry name" value="Glyco_hydro_13_N"/>
</dbReference>
<dbReference type="Gene3D" id="2.60.40.10">
    <property type="entry name" value="Immunoglobulins"/>
    <property type="match status" value="1"/>
</dbReference>
<evidence type="ECO:0000256" key="1">
    <source>
        <dbReference type="ARBA" id="ARBA00008061"/>
    </source>
</evidence>
<dbReference type="EMBL" id="WNKT01000009">
    <property type="protein sequence ID" value="MTW20738.1"/>
    <property type="molecule type" value="Genomic_DNA"/>
</dbReference>
<dbReference type="GO" id="GO:0019156">
    <property type="term" value="F:isoamylase activity"/>
    <property type="evidence" value="ECO:0007669"/>
    <property type="project" value="UniProtKB-ARBA"/>
</dbReference>
<dbReference type="Pfam" id="PF21156">
    <property type="entry name" value="ISOA1-3_C"/>
    <property type="match status" value="1"/>
</dbReference>
<keyword evidence="3" id="KW-0809">Transit peptide</keyword>
<dbReference type="PANTHER" id="PTHR43002">
    <property type="entry name" value="GLYCOGEN DEBRANCHING ENZYME"/>
    <property type="match status" value="1"/>
</dbReference>
<keyword evidence="2" id="KW-0378">Hydrolase</keyword>
<dbReference type="InterPro" id="IPR048650">
    <property type="entry name" value="ISOA1-3-like_C"/>
</dbReference>
<dbReference type="Pfam" id="PF02922">
    <property type="entry name" value="CBM_48"/>
    <property type="match status" value="1"/>
</dbReference>